<dbReference type="AlphaFoldDB" id="A0A6S6SPU1"/>
<proteinExistence type="predicted"/>
<dbReference type="EMBL" id="CACVAX010000012">
    <property type="protein sequence ID" value="CAA6804997.1"/>
    <property type="molecule type" value="Genomic_DNA"/>
</dbReference>
<organism evidence="1">
    <name type="scientific">uncultured Sulfurovum sp</name>
    <dbReference type="NCBI Taxonomy" id="269237"/>
    <lineage>
        <taxon>Bacteria</taxon>
        <taxon>Pseudomonadati</taxon>
        <taxon>Campylobacterota</taxon>
        <taxon>Epsilonproteobacteria</taxon>
        <taxon>Campylobacterales</taxon>
        <taxon>Sulfurovaceae</taxon>
        <taxon>Sulfurovum</taxon>
        <taxon>environmental samples</taxon>
    </lineage>
</organism>
<protein>
    <submittedName>
        <fullName evidence="1">Uncharacterized protein</fullName>
    </submittedName>
</protein>
<name>A0A6S6SPU1_9BACT</name>
<sequence length="126" mass="14018">MGNVKKVKGIWLCYQAFTFGYPRFNQKPYNEIIKTIKDSKMKKIITTLAILAITASFAQDNRPPRGGNGQPPAEAITACEGEDENTTCSVETPRGDTLTGTCQNTPDKKYFACMPKDHKERGSRPE</sequence>
<accession>A0A6S6SPU1</accession>
<gene>
    <name evidence="1" type="ORF">HELGO_WM11379</name>
</gene>
<reference evidence="1" key="1">
    <citation type="submission" date="2020-01" db="EMBL/GenBank/DDBJ databases">
        <authorList>
            <person name="Meier V. D."/>
            <person name="Meier V D."/>
        </authorList>
    </citation>
    <scope>NUCLEOTIDE SEQUENCE</scope>
    <source>
        <strain evidence="1">HLG_WM_MAG_04</strain>
    </source>
</reference>
<evidence type="ECO:0000313" key="1">
    <source>
        <dbReference type="EMBL" id="CAA6804997.1"/>
    </source>
</evidence>